<dbReference type="RefSeq" id="WP_253756604.1">
    <property type="nucleotide sequence ID" value="NZ_BAABKA010000012.1"/>
</dbReference>
<name>A0A9X2GRJ7_9ACTN</name>
<dbReference type="AlphaFoldDB" id="A0A9X2GRJ7"/>
<comment type="caution">
    <text evidence="1">The sequence shown here is derived from an EMBL/GenBank/DDBJ whole genome shotgun (WGS) entry which is preliminary data.</text>
</comment>
<reference evidence="1" key="1">
    <citation type="submission" date="2022-06" db="EMBL/GenBank/DDBJ databases">
        <title>Sequencing the genomes of 1000 actinobacteria strains.</title>
        <authorList>
            <person name="Klenk H.-P."/>
        </authorList>
    </citation>
    <scope>NUCLEOTIDE SEQUENCE</scope>
    <source>
        <strain evidence="1">DSM 46694</strain>
    </source>
</reference>
<dbReference type="EMBL" id="JAMZEB010000002">
    <property type="protein sequence ID" value="MCP2364289.1"/>
    <property type="molecule type" value="Genomic_DNA"/>
</dbReference>
<evidence type="ECO:0000313" key="1">
    <source>
        <dbReference type="EMBL" id="MCP2364289.1"/>
    </source>
</evidence>
<gene>
    <name evidence="1" type="ORF">HD597_011309</name>
</gene>
<proteinExistence type="predicted"/>
<protein>
    <submittedName>
        <fullName evidence="1">Uncharacterized protein</fullName>
    </submittedName>
</protein>
<organism evidence="1 2">
    <name type="scientific">Nonomuraea thailandensis</name>
    <dbReference type="NCBI Taxonomy" id="1188745"/>
    <lineage>
        <taxon>Bacteria</taxon>
        <taxon>Bacillati</taxon>
        <taxon>Actinomycetota</taxon>
        <taxon>Actinomycetes</taxon>
        <taxon>Streptosporangiales</taxon>
        <taxon>Streptosporangiaceae</taxon>
        <taxon>Nonomuraea</taxon>
    </lineage>
</organism>
<evidence type="ECO:0000313" key="2">
    <source>
        <dbReference type="Proteomes" id="UP001139648"/>
    </source>
</evidence>
<sequence>MRPLNRITPAAPVNAFQTYRIVSPPDHAVRSACEDVGCPAWRCGWETQVDEGTDLGRAQAAYIRQQAGRTYRERRTGEGLTVFQFISGQRCFAEHRTRPETFLVRGGDWRQDLGLIRQHSRGADWVEDFALHQDRLARQTERG</sequence>
<accession>A0A9X2GRJ7</accession>
<keyword evidence="2" id="KW-1185">Reference proteome</keyword>
<dbReference type="Proteomes" id="UP001139648">
    <property type="component" value="Unassembled WGS sequence"/>
</dbReference>